<gene>
    <name evidence="1" type="ORF">HPF_22710</name>
</gene>
<protein>
    <submittedName>
        <fullName evidence="1">Uncharacterized protein</fullName>
    </submittedName>
</protein>
<evidence type="ECO:0000313" key="2">
    <source>
        <dbReference type="Proteomes" id="UP000293912"/>
    </source>
</evidence>
<accession>A0A4P6X2M2</accession>
<dbReference type="EMBL" id="CP037867">
    <property type="protein sequence ID" value="QBM30517.1"/>
    <property type="molecule type" value="Genomic_DNA"/>
</dbReference>
<reference evidence="1 2" key="1">
    <citation type="submission" date="2019-03" db="EMBL/GenBank/DDBJ databases">
        <authorList>
            <person name="Sebastian G."/>
            <person name="Baumann P."/>
            <person name="Ruckert C."/>
            <person name="Kalinowski J."/>
            <person name="Nebel B."/>
            <person name="Takors R."/>
            <person name="Blombach B."/>
        </authorList>
    </citation>
    <scope>NUCLEOTIDE SEQUENCE [LARGE SCALE GENOMIC DNA]</scope>
    <source>
        <strain evidence="1 2">DSM 1084</strain>
    </source>
</reference>
<name>A0A4P6X2M2_HYDPS</name>
<dbReference type="Proteomes" id="UP000293912">
    <property type="component" value="Chromosome"/>
</dbReference>
<proteinExistence type="predicted"/>
<dbReference type="KEGG" id="hpse:HPF_22710"/>
<keyword evidence="2" id="KW-1185">Reference proteome</keyword>
<sequence length="81" mass="8780">MVIHPRNFSATNPLNAFTMAPKLVLSDVQVFALRSLPPIAADEIPRRFSSSSLPPSFASGRFAGFSSSPLRRPQRVAARLG</sequence>
<organism evidence="1 2">
    <name type="scientific">Hydrogenophaga pseudoflava</name>
    <name type="common">Pseudomonas carboxydoflava</name>
    <dbReference type="NCBI Taxonomy" id="47421"/>
    <lineage>
        <taxon>Bacteria</taxon>
        <taxon>Pseudomonadati</taxon>
        <taxon>Pseudomonadota</taxon>
        <taxon>Betaproteobacteria</taxon>
        <taxon>Burkholderiales</taxon>
        <taxon>Comamonadaceae</taxon>
        <taxon>Hydrogenophaga</taxon>
    </lineage>
</organism>
<dbReference type="AlphaFoldDB" id="A0A4P6X2M2"/>
<evidence type="ECO:0000313" key="1">
    <source>
        <dbReference type="EMBL" id="QBM30517.1"/>
    </source>
</evidence>